<dbReference type="Pfam" id="PF10675">
    <property type="entry name" value="DUF2489"/>
    <property type="match status" value="1"/>
</dbReference>
<comment type="caution">
    <text evidence="3">The sequence shown here is derived from an EMBL/GenBank/DDBJ whole genome shotgun (WGS) entry which is preliminary data.</text>
</comment>
<dbReference type="RefSeq" id="WP_150277713.1">
    <property type="nucleotide sequence ID" value="NZ_BMFF01000001.1"/>
</dbReference>
<evidence type="ECO:0000259" key="2">
    <source>
        <dbReference type="Pfam" id="PF10675"/>
    </source>
</evidence>
<sequence>MPLSNLLILAGVTIILALAVYAAVLWRQVRRKSDAQQALQREREERLATDIEFLAKSLTSGQLPAIEGAIRIKVLLDNYTGPRRESLDLTVFETVYDATAHIPTHQAWKDLPRDERRILEAEMADIEVNHKSRLEEAAAQLSKGLASAR</sequence>
<evidence type="ECO:0000256" key="1">
    <source>
        <dbReference type="SAM" id="Phobius"/>
    </source>
</evidence>
<dbReference type="Proteomes" id="UP000638188">
    <property type="component" value="Unassembled WGS sequence"/>
</dbReference>
<gene>
    <name evidence="3" type="ORF">GCM10007418_01760</name>
</gene>
<keyword evidence="1" id="KW-1133">Transmembrane helix</keyword>
<evidence type="ECO:0000313" key="3">
    <source>
        <dbReference type="EMBL" id="GGC85650.1"/>
    </source>
</evidence>
<keyword evidence="4" id="KW-1185">Reference proteome</keyword>
<evidence type="ECO:0000313" key="4">
    <source>
        <dbReference type="Proteomes" id="UP000638188"/>
    </source>
</evidence>
<reference evidence="4" key="1">
    <citation type="journal article" date="2019" name="Int. J. Syst. Evol. Microbiol.">
        <title>The Global Catalogue of Microorganisms (GCM) 10K type strain sequencing project: providing services to taxonomists for standard genome sequencing and annotation.</title>
        <authorList>
            <consortium name="The Broad Institute Genomics Platform"/>
            <consortium name="The Broad Institute Genome Sequencing Center for Infectious Disease"/>
            <person name="Wu L."/>
            <person name="Ma J."/>
        </authorList>
    </citation>
    <scope>NUCLEOTIDE SEQUENCE [LARGE SCALE GENOMIC DNA]</scope>
    <source>
        <strain evidence="4">CGMCC 1.12482</strain>
    </source>
</reference>
<proteinExistence type="predicted"/>
<protein>
    <recommendedName>
        <fullName evidence="2">DUF2489 domain-containing protein</fullName>
    </recommendedName>
</protein>
<keyword evidence="1" id="KW-0812">Transmembrane</keyword>
<feature type="transmembrane region" description="Helical" evidence="1">
    <location>
        <begin position="6"/>
        <end position="26"/>
    </location>
</feature>
<accession>A0ABQ1NYR8</accession>
<dbReference type="InterPro" id="IPR019617">
    <property type="entry name" value="DUF2489"/>
</dbReference>
<dbReference type="EMBL" id="BMFF01000001">
    <property type="protein sequence ID" value="GGC85650.1"/>
    <property type="molecule type" value="Genomic_DNA"/>
</dbReference>
<name>A0ABQ1NYR8_9GAMM</name>
<keyword evidence="1" id="KW-0472">Membrane</keyword>
<organism evidence="3 4">
    <name type="scientific">Halopseudomonas salina</name>
    <dbReference type="NCBI Taxonomy" id="1323744"/>
    <lineage>
        <taxon>Bacteria</taxon>
        <taxon>Pseudomonadati</taxon>
        <taxon>Pseudomonadota</taxon>
        <taxon>Gammaproteobacteria</taxon>
        <taxon>Pseudomonadales</taxon>
        <taxon>Pseudomonadaceae</taxon>
        <taxon>Halopseudomonas</taxon>
    </lineage>
</organism>
<feature type="domain" description="DUF2489" evidence="2">
    <location>
        <begin position="15"/>
        <end position="141"/>
    </location>
</feature>